<evidence type="ECO:0000313" key="1">
    <source>
        <dbReference type="EMBL" id="CAG5010432.1"/>
    </source>
</evidence>
<protein>
    <submittedName>
        <fullName evidence="1">(apollo) hypothetical protein</fullName>
    </submittedName>
</protein>
<evidence type="ECO:0000313" key="2">
    <source>
        <dbReference type="Proteomes" id="UP000691718"/>
    </source>
</evidence>
<accession>A0A8S3X8L1</accession>
<dbReference type="OrthoDB" id="6136790at2759"/>
<sequence length="137" mass="16447">MFSLAAKKYNIKITHRFLEKGHSQSEGNFMHAAIERSKKKHTIYTPDQMYSLIENAKITGRKYQVKQMTQAYFIDFKELIKRKNWLKDTDGNKIYWSKIKEVVFPYNQPDTVYFRYSFEDELQEMQTNTEPINTLKT</sequence>
<dbReference type="PANTHER" id="PTHR10773">
    <property type="entry name" value="DNA-DIRECTED RNA POLYMERASES I, II, AND III SUBUNIT RPABC2"/>
    <property type="match status" value="1"/>
</dbReference>
<name>A0A8S3X8L1_PARAO</name>
<dbReference type="EMBL" id="CAJQZP010001030">
    <property type="protein sequence ID" value="CAG5010432.1"/>
    <property type="molecule type" value="Genomic_DNA"/>
</dbReference>
<dbReference type="Proteomes" id="UP000691718">
    <property type="component" value="Unassembled WGS sequence"/>
</dbReference>
<comment type="caution">
    <text evidence="1">The sequence shown here is derived from an EMBL/GenBank/DDBJ whole genome shotgun (WGS) entry which is preliminary data.</text>
</comment>
<dbReference type="AlphaFoldDB" id="A0A8S3X8L1"/>
<gene>
    <name evidence="1" type="ORF">PAPOLLO_LOCUS15431</name>
</gene>
<dbReference type="PANTHER" id="PTHR10773:SF19">
    <property type="match status" value="1"/>
</dbReference>
<keyword evidence="2" id="KW-1185">Reference proteome</keyword>
<organism evidence="1 2">
    <name type="scientific">Parnassius apollo</name>
    <name type="common">Apollo butterfly</name>
    <name type="synonym">Papilio apollo</name>
    <dbReference type="NCBI Taxonomy" id="110799"/>
    <lineage>
        <taxon>Eukaryota</taxon>
        <taxon>Metazoa</taxon>
        <taxon>Ecdysozoa</taxon>
        <taxon>Arthropoda</taxon>
        <taxon>Hexapoda</taxon>
        <taxon>Insecta</taxon>
        <taxon>Pterygota</taxon>
        <taxon>Neoptera</taxon>
        <taxon>Endopterygota</taxon>
        <taxon>Lepidoptera</taxon>
        <taxon>Glossata</taxon>
        <taxon>Ditrysia</taxon>
        <taxon>Papilionoidea</taxon>
        <taxon>Papilionidae</taxon>
        <taxon>Parnassiinae</taxon>
        <taxon>Parnassini</taxon>
        <taxon>Parnassius</taxon>
        <taxon>Parnassius</taxon>
    </lineage>
</organism>
<proteinExistence type="predicted"/>
<reference evidence="1" key="1">
    <citation type="submission" date="2021-04" db="EMBL/GenBank/DDBJ databases">
        <authorList>
            <person name="Tunstrom K."/>
        </authorList>
    </citation>
    <scope>NUCLEOTIDE SEQUENCE</scope>
</reference>